<evidence type="ECO:0000313" key="1">
    <source>
        <dbReference type="EMBL" id="KZN33658.1"/>
    </source>
</evidence>
<dbReference type="AlphaFoldDB" id="A0A166VSP2"/>
<sequence length="183" mass="20680">MSANQEISRCIHPLTKISKSQLLRINENDTEKLKQLLPKEDFLWQLALDPCSHESAFLHSLQIAPNISFVDRRDISQPANLCLKLFMQDPHWEFAEIIFNPDATTLVHTHSPSLELPPEEKHVTASVDLSNKSLAIINIQVPAHHPITDFSSSSPLFEFFVRGKHLESGKLFCTAQPNILAHS</sequence>
<keyword evidence="2" id="KW-1185">Reference proteome</keyword>
<evidence type="ECO:0000313" key="2">
    <source>
        <dbReference type="Proteomes" id="UP000076643"/>
    </source>
</evidence>
<dbReference type="RefSeq" id="WP_063365702.1">
    <property type="nucleotide sequence ID" value="NZ_AQHB01000049.1"/>
</dbReference>
<reference evidence="1 2" key="1">
    <citation type="submission" date="2013-07" db="EMBL/GenBank/DDBJ databases">
        <title>Comparative Genomic and Metabolomic Analysis of Twelve Strains of Pseudoalteromonas luteoviolacea.</title>
        <authorList>
            <person name="Vynne N.G."/>
            <person name="Mansson M."/>
            <person name="Gram L."/>
        </authorList>
    </citation>
    <scope>NUCLEOTIDE SEQUENCE [LARGE SCALE GENOMIC DNA]</scope>
    <source>
        <strain evidence="1 2">DSM 6061</strain>
    </source>
</reference>
<name>A0A166VSP2_9GAMM</name>
<proteinExistence type="predicted"/>
<protein>
    <submittedName>
        <fullName evidence="1">Uncharacterized protein</fullName>
    </submittedName>
</protein>
<comment type="caution">
    <text evidence="1">The sequence shown here is derived from an EMBL/GenBank/DDBJ whole genome shotgun (WGS) entry which is preliminary data.</text>
</comment>
<gene>
    <name evidence="1" type="ORF">N475_19995</name>
</gene>
<accession>A0A166VSP2</accession>
<dbReference type="EMBL" id="AUYB01000122">
    <property type="protein sequence ID" value="KZN33658.1"/>
    <property type="molecule type" value="Genomic_DNA"/>
</dbReference>
<organism evidence="1 2">
    <name type="scientific">Pseudoalteromonas luteoviolacea DSM 6061</name>
    <dbReference type="NCBI Taxonomy" id="1365250"/>
    <lineage>
        <taxon>Bacteria</taxon>
        <taxon>Pseudomonadati</taxon>
        <taxon>Pseudomonadota</taxon>
        <taxon>Gammaproteobacteria</taxon>
        <taxon>Alteromonadales</taxon>
        <taxon>Pseudoalteromonadaceae</taxon>
        <taxon>Pseudoalteromonas</taxon>
    </lineage>
</organism>
<dbReference type="Proteomes" id="UP000076643">
    <property type="component" value="Unassembled WGS sequence"/>
</dbReference>
<dbReference type="PATRIC" id="fig|1365250.3.peg.3707"/>